<evidence type="ECO:0000313" key="3">
    <source>
        <dbReference type="WBParaSite" id="SBAD_0000234201-mRNA-1"/>
    </source>
</evidence>
<organism evidence="3">
    <name type="scientific">Soboliphyme baturini</name>
    <dbReference type="NCBI Taxonomy" id="241478"/>
    <lineage>
        <taxon>Eukaryota</taxon>
        <taxon>Metazoa</taxon>
        <taxon>Ecdysozoa</taxon>
        <taxon>Nematoda</taxon>
        <taxon>Enoplea</taxon>
        <taxon>Dorylaimia</taxon>
        <taxon>Dioctophymatida</taxon>
        <taxon>Dioctophymatoidea</taxon>
        <taxon>Soboliphymatidae</taxon>
        <taxon>Soboliphyme</taxon>
    </lineage>
</organism>
<evidence type="ECO:0000313" key="1">
    <source>
        <dbReference type="EMBL" id="VDO96977.1"/>
    </source>
</evidence>
<dbReference type="AlphaFoldDB" id="A0A183IF43"/>
<dbReference type="Proteomes" id="UP000270296">
    <property type="component" value="Unassembled WGS sequence"/>
</dbReference>
<reference evidence="3" key="1">
    <citation type="submission" date="2016-06" db="UniProtKB">
        <authorList>
            <consortium name="WormBaseParasite"/>
        </authorList>
    </citation>
    <scope>IDENTIFICATION</scope>
</reference>
<keyword evidence="2" id="KW-1185">Reference proteome</keyword>
<proteinExistence type="predicted"/>
<gene>
    <name evidence="1" type="ORF">SBAD_LOCUS2237</name>
</gene>
<evidence type="ECO:0000313" key="2">
    <source>
        <dbReference type="Proteomes" id="UP000270296"/>
    </source>
</evidence>
<name>A0A183IF43_9BILA</name>
<accession>A0A183IF43</accession>
<reference evidence="1 2" key="2">
    <citation type="submission" date="2018-11" db="EMBL/GenBank/DDBJ databases">
        <authorList>
            <consortium name="Pathogen Informatics"/>
        </authorList>
    </citation>
    <scope>NUCLEOTIDE SEQUENCE [LARGE SCALE GENOMIC DNA]</scope>
</reference>
<protein>
    <submittedName>
        <fullName evidence="3">SCP domain-containing protein</fullName>
    </submittedName>
</protein>
<sequence length="123" mass="13646">MVNNCQNDGDLLNSWSQHVLAEMQHSNCNFGERVIRADHDYGALDDVSCRQQDMFFNDLNVYDEQSSIASSPMSTLSGSAVHSNNEAVIDGTIGFITQPGHQQQYLQWQGSAEVAYKQNVCGD</sequence>
<dbReference type="WBParaSite" id="SBAD_0000234201-mRNA-1">
    <property type="protein sequence ID" value="SBAD_0000234201-mRNA-1"/>
    <property type="gene ID" value="SBAD_0000234201"/>
</dbReference>
<dbReference type="EMBL" id="UZAM01007140">
    <property type="protein sequence ID" value="VDO96977.1"/>
    <property type="molecule type" value="Genomic_DNA"/>
</dbReference>